<organism evidence="1 2">
    <name type="scientific">Brevibacillus laterosporus LMG 15441</name>
    <dbReference type="NCBI Taxonomy" id="1042163"/>
    <lineage>
        <taxon>Bacteria</taxon>
        <taxon>Bacillati</taxon>
        <taxon>Bacillota</taxon>
        <taxon>Bacilli</taxon>
        <taxon>Bacillales</taxon>
        <taxon>Paenibacillaceae</taxon>
        <taxon>Brevibacillus</taxon>
    </lineage>
</organism>
<gene>
    <name evidence="1" type="ORF">BRLA_c046260</name>
</gene>
<sequence>MENALSNECRMKWYSVKILFESIHSGAPLPDKINADYYVSKDNKILEESIIIVKATDTEQACKLAEEYAKRAEHEYLNYYGEQVKDQFVCTLHAFELNNSEITTGVEVYSRFIHATSTETTNDIIKRYYPEALDEEEEQ</sequence>
<dbReference type="Pfam" id="PF14119">
    <property type="entry name" value="DUF4288"/>
    <property type="match status" value="1"/>
</dbReference>
<evidence type="ECO:0000313" key="1">
    <source>
        <dbReference type="EMBL" id="AIG28889.1"/>
    </source>
</evidence>
<dbReference type="AlphaFoldDB" id="A0A075RAK8"/>
<dbReference type="HOGENOM" id="CLU_145861_1_0_9"/>
<evidence type="ECO:0008006" key="3">
    <source>
        <dbReference type="Google" id="ProtNLM"/>
    </source>
</evidence>
<dbReference type="Proteomes" id="UP000005850">
    <property type="component" value="Chromosome"/>
</dbReference>
<dbReference type="EMBL" id="CP007806">
    <property type="protein sequence ID" value="AIG28889.1"/>
    <property type="molecule type" value="Genomic_DNA"/>
</dbReference>
<dbReference type="RefSeq" id="WP_003334027.1">
    <property type="nucleotide sequence ID" value="NZ_CP007806.1"/>
</dbReference>
<dbReference type="eggNOG" id="ENOG5032Y2J">
    <property type="taxonomic scope" value="Bacteria"/>
</dbReference>
<protein>
    <recommendedName>
        <fullName evidence="3">DUF4288 domain-containing protein</fullName>
    </recommendedName>
</protein>
<proteinExistence type="predicted"/>
<keyword evidence="2" id="KW-1185">Reference proteome</keyword>
<accession>A0A075RAK8</accession>
<name>A0A075RAK8_BRELA</name>
<dbReference type="InterPro" id="IPR025630">
    <property type="entry name" value="DUF4288"/>
</dbReference>
<evidence type="ECO:0000313" key="2">
    <source>
        <dbReference type="Proteomes" id="UP000005850"/>
    </source>
</evidence>
<dbReference type="KEGG" id="blr:BRLA_c046260"/>
<reference evidence="1 2" key="1">
    <citation type="journal article" date="2011" name="J. Bacteriol.">
        <title>Genome sequence of Brevibacillus laterosporus LMG 15441, a pathogen of invertebrates.</title>
        <authorList>
            <person name="Djukic M."/>
            <person name="Poehlein A."/>
            <person name="Thurmer A."/>
            <person name="Daniel R."/>
        </authorList>
    </citation>
    <scope>NUCLEOTIDE SEQUENCE [LARGE SCALE GENOMIC DNA]</scope>
    <source>
        <strain evidence="1 2">LMG 15441</strain>
    </source>
</reference>